<evidence type="ECO:0000256" key="4">
    <source>
        <dbReference type="ARBA" id="ARBA00022692"/>
    </source>
</evidence>
<comment type="similarity">
    <text evidence="11">Belongs to the KdpC family.</text>
</comment>
<dbReference type="HAMAP" id="MF_00276">
    <property type="entry name" value="KdpC"/>
    <property type="match status" value="1"/>
</dbReference>
<keyword evidence="13" id="KW-1185">Reference proteome</keyword>
<evidence type="ECO:0000256" key="2">
    <source>
        <dbReference type="ARBA" id="ARBA00022475"/>
    </source>
</evidence>
<accession>A0ABN6MLM1</accession>
<evidence type="ECO:0000313" key="12">
    <source>
        <dbReference type="EMBL" id="BDE97587.1"/>
    </source>
</evidence>
<evidence type="ECO:0000256" key="10">
    <source>
        <dbReference type="ARBA" id="ARBA00023136"/>
    </source>
</evidence>
<dbReference type="Pfam" id="PF02669">
    <property type="entry name" value="KdpC"/>
    <property type="match status" value="1"/>
</dbReference>
<keyword evidence="9 11" id="KW-0406">Ion transport</keyword>
<dbReference type="Proteomes" id="UP001320544">
    <property type="component" value="Chromosome"/>
</dbReference>
<keyword evidence="10 11" id="KW-0472">Membrane</keyword>
<dbReference type="PIRSF" id="PIRSF001296">
    <property type="entry name" value="K_ATPase_KdpC"/>
    <property type="match status" value="1"/>
</dbReference>
<evidence type="ECO:0000256" key="11">
    <source>
        <dbReference type="HAMAP-Rule" id="MF_00276"/>
    </source>
</evidence>
<dbReference type="PANTHER" id="PTHR30042:SF2">
    <property type="entry name" value="POTASSIUM-TRANSPORTING ATPASE KDPC SUBUNIT"/>
    <property type="match status" value="1"/>
</dbReference>
<comment type="function">
    <text evidence="11">Part of the high-affinity ATP-driven potassium transport (or Kdp) system, which catalyzes the hydrolysis of ATP coupled with the electrogenic transport of potassium into the cytoplasm. This subunit acts as a catalytic chaperone that increases the ATP-binding affinity of the ATP-hydrolyzing subunit KdpB by the formation of a transient KdpB/KdpC/ATP ternary complex.</text>
</comment>
<comment type="subunit">
    <text evidence="11">The system is composed of three essential subunits: KdpA, KdpB and KdpC.</text>
</comment>
<keyword evidence="5 11" id="KW-0547">Nucleotide-binding</keyword>
<name>A0ABN6MLM1_9ACTN</name>
<keyword evidence="4 11" id="KW-0812">Transmembrane</keyword>
<evidence type="ECO:0000256" key="8">
    <source>
        <dbReference type="ARBA" id="ARBA00022989"/>
    </source>
</evidence>
<evidence type="ECO:0000256" key="5">
    <source>
        <dbReference type="ARBA" id="ARBA00022741"/>
    </source>
</evidence>
<comment type="subcellular location">
    <subcellularLocation>
        <location evidence="11">Cell membrane</location>
        <topology evidence="11">Single-pass membrane protein</topology>
    </subcellularLocation>
</comment>
<reference evidence="12 13" key="1">
    <citation type="submission" date="2022-01" db="EMBL/GenBank/DDBJ databases">
        <title>Novel bile acid biosynthetic pathways are enriched in the microbiome of centenarians.</title>
        <authorList>
            <person name="Sato Y."/>
            <person name="Atarashi K."/>
            <person name="Plichta R.D."/>
            <person name="Arai Y."/>
            <person name="Sasajima S."/>
            <person name="Kearney M.S."/>
            <person name="Suda W."/>
            <person name="Takeshita K."/>
            <person name="Sasaki T."/>
            <person name="Okamoto S."/>
            <person name="Skelly N.A."/>
            <person name="Okamura Y."/>
            <person name="Vlamakis H."/>
            <person name="Li Y."/>
            <person name="Tanoue T."/>
            <person name="Takei H."/>
            <person name="Nittono H."/>
            <person name="Narushima S."/>
            <person name="Irie J."/>
            <person name="Itoh H."/>
            <person name="Moriya K."/>
            <person name="Sugiura Y."/>
            <person name="Suematsu M."/>
            <person name="Moritoki N."/>
            <person name="Shibata S."/>
            <person name="Littman R.D."/>
            <person name="Fischbach A.M."/>
            <person name="Uwamino Y."/>
            <person name="Inoue T."/>
            <person name="Honda A."/>
            <person name="Hattori M."/>
            <person name="Murai T."/>
            <person name="Xavier J.R."/>
            <person name="Hirose N."/>
            <person name="Honda K."/>
        </authorList>
    </citation>
    <scope>NUCLEOTIDE SEQUENCE [LARGE SCALE GENOMIC DNA]</scope>
    <source>
        <strain evidence="12 13">CE91-St30</strain>
    </source>
</reference>
<protein>
    <recommendedName>
        <fullName evidence="11">Potassium-transporting ATPase KdpC subunit</fullName>
    </recommendedName>
    <alternativeName>
        <fullName evidence="11">ATP phosphohydrolase [potassium-transporting] C chain</fullName>
    </alternativeName>
    <alternativeName>
        <fullName evidence="11">Potassium-binding and translocating subunit C</fullName>
    </alternativeName>
    <alternativeName>
        <fullName evidence="11">Potassium-translocating ATPase C chain</fullName>
    </alternativeName>
</protein>
<keyword evidence="1 11" id="KW-0813">Transport</keyword>
<evidence type="ECO:0000313" key="13">
    <source>
        <dbReference type="Proteomes" id="UP001320544"/>
    </source>
</evidence>
<keyword evidence="8 11" id="KW-1133">Transmembrane helix</keyword>
<dbReference type="NCBIfam" id="TIGR00681">
    <property type="entry name" value="kdpC"/>
    <property type="match status" value="1"/>
</dbReference>
<keyword evidence="6 11" id="KW-0067">ATP-binding</keyword>
<organism evidence="12 13">
    <name type="scientific">Raoultibacter timonensis</name>
    <dbReference type="NCBI Taxonomy" id="1907662"/>
    <lineage>
        <taxon>Bacteria</taxon>
        <taxon>Bacillati</taxon>
        <taxon>Actinomycetota</taxon>
        <taxon>Coriobacteriia</taxon>
        <taxon>Eggerthellales</taxon>
        <taxon>Eggerthellaceae</taxon>
        <taxon>Raoultibacter</taxon>
    </lineage>
</organism>
<keyword evidence="3 11" id="KW-0633">Potassium transport</keyword>
<evidence type="ECO:0000256" key="1">
    <source>
        <dbReference type="ARBA" id="ARBA00022448"/>
    </source>
</evidence>
<evidence type="ECO:0000256" key="9">
    <source>
        <dbReference type="ARBA" id="ARBA00023065"/>
    </source>
</evidence>
<keyword evidence="7 11" id="KW-0630">Potassium</keyword>
<dbReference type="EMBL" id="AP025564">
    <property type="protein sequence ID" value="BDE97587.1"/>
    <property type="molecule type" value="Genomic_DNA"/>
</dbReference>
<feature type="transmembrane region" description="Helical" evidence="11">
    <location>
        <begin position="12"/>
        <end position="40"/>
    </location>
</feature>
<dbReference type="RefSeq" id="WP_244386948.1">
    <property type="nucleotide sequence ID" value="NZ_AP025564.1"/>
</dbReference>
<dbReference type="PANTHER" id="PTHR30042">
    <property type="entry name" value="POTASSIUM-TRANSPORTING ATPASE C CHAIN"/>
    <property type="match status" value="1"/>
</dbReference>
<evidence type="ECO:0000256" key="7">
    <source>
        <dbReference type="ARBA" id="ARBA00022958"/>
    </source>
</evidence>
<gene>
    <name evidence="11 12" type="primary">kdpC</name>
    <name evidence="12" type="ORF">CE91St30_29200</name>
</gene>
<dbReference type="InterPro" id="IPR003820">
    <property type="entry name" value="KdpC"/>
</dbReference>
<evidence type="ECO:0000256" key="3">
    <source>
        <dbReference type="ARBA" id="ARBA00022538"/>
    </source>
</evidence>
<evidence type="ECO:0000256" key="6">
    <source>
        <dbReference type="ARBA" id="ARBA00022840"/>
    </source>
</evidence>
<proteinExistence type="inferred from homology"/>
<keyword evidence="2 11" id="KW-1003">Cell membrane</keyword>
<sequence>MKDYSIGKTIGRTVGFFVIMSVICGVLYTGVCLGIGQLIFPYQANGSIIEVDADGDGVNDSRYCMLLGQQFEDDDHLWGRPTNYNLSTFTDDEGNPIAWAGASNLTPAGEEFEQLVAERVEKIREAHPEKGDEPIPSDLVTVSGSGLDPDISPAAAEYQVERLAKNTGKSASEIREIIEACTEQPTLGVLGDARVNVLKVNLMLDGVLS</sequence>